<protein>
    <submittedName>
        <fullName evidence="2">Uncharacterized protein</fullName>
    </submittedName>
</protein>
<feature type="region of interest" description="Disordered" evidence="1">
    <location>
        <begin position="1"/>
        <end position="28"/>
    </location>
</feature>
<name>A0A9D4NQZ8_DERFA</name>
<proteinExistence type="predicted"/>
<sequence>MNDENTEFESGESDEENKKKPKTKADKKKWKEELLHQRRKIIHVINTLHFDYFTGEEVEIEKISENFQKLKEIESDVVEYTKINKDEKTEVETKYREIIEIESTIRLLKISMEKYQTNVKCGTIKASRKKR</sequence>
<dbReference type="EMBL" id="SDOV01000010">
    <property type="protein sequence ID" value="KAH7636200.1"/>
    <property type="molecule type" value="Genomic_DNA"/>
</dbReference>
<reference evidence="2" key="2">
    <citation type="journal article" date="2021" name="World Allergy Organ. J.">
        <title>Chromosome-level assembly of Dermatophagoides farinae genome and transcriptome reveals two novel allergens Der f 37 and Der f 39.</title>
        <authorList>
            <person name="Chen J."/>
            <person name="Cai Z."/>
            <person name="Fan D."/>
            <person name="Hu J."/>
            <person name="Hou Y."/>
            <person name="He Y."/>
            <person name="Zhang Z."/>
            <person name="Zhao Z."/>
            <person name="Gao P."/>
            <person name="Hu W."/>
            <person name="Sun J."/>
            <person name="Li J."/>
            <person name="Ji K."/>
        </authorList>
    </citation>
    <scope>NUCLEOTIDE SEQUENCE</scope>
    <source>
        <strain evidence="2">JKM2019</strain>
    </source>
</reference>
<feature type="compositionally biased region" description="Acidic residues" evidence="1">
    <location>
        <begin position="1"/>
        <end position="15"/>
    </location>
</feature>
<gene>
    <name evidence="2" type="ORF">HUG17_10170</name>
</gene>
<evidence type="ECO:0000256" key="1">
    <source>
        <dbReference type="SAM" id="MobiDB-lite"/>
    </source>
</evidence>
<evidence type="ECO:0000313" key="2">
    <source>
        <dbReference type="EMBL" id="KAH7636200.1"/>
    </source>
</evidence>
<accession>A0A9D4NQZ8</accession>
<dbReference type="AlphaFoldDB" id="A0A9D4NQZ8"/>
<reference evidence="2" key="1">
    <citation type="submission" date="2020-06" db="EMBL/GenBank/DDBJ databases">
        <authorList>
            <person name="Ji K."/>
            <person name="Li J."/>
        </authorList>
    </citation>
    <scope>NUCLEOTIDE SEQUENCE</scope>
    <source>
        <strain evidence="2">JKM2019</strain>
        <tissue evidence="2">Whole body</tissue>
    </source>
</reference>
<organism evidence="2">
    <name type="scientific">Dermatophagoides farinae</name>
    <name type="common">American house dust mite</name>
    <dbReference type="NCBI Taxonomy" id="6954"/>
    <lineage>
        <taxon>Eukaryota</taxon>
        <taxon>Metazoa</taxon>
        <taxon>Ecdysozoa</taxon>
        <taxon>Arthropoda</taxon>
        <taxon>Chelicerata</taxon>
        <taxon>Arachnida</taxon>
        <taxon>Acari</taxon>
        <taxon>Acariformes</taxon>
        <taxon>Sarcoptiformes</taxon>
        <taxon>Astigmata</taxon>
        <taxon>Psoroptidia</taxon>
        <taxon>Analgoidea</taxon>
        <taxon>Pyroglyphidae</taxon>
        <taxon>Dermatophagoidinae</taxon>
        <taxon>Dermatophagoides</taxon>
    </lineage>
</organism>
<dbReference type="Proteomes" id="UP000828236">
    <property type="component" value="Unassembled WGS sequence"/>
</dbReference>
<feature type="compositionally biased region" description="Basic residues" evidence="1">
    <location>
        <begin position="19"/>
        <end position="28"/>
    </location>
</feature>
<comment type="caution">
    <text evidence="2">The sequence shown here is derived from an EMBL/GenBank/DDBJ whole genome shotgun (WGS) entry which is preliminary data.</text>
</comment>